<comment type="caution">
    <text evidence="1">The sequence shown here is derived from an EMBL/GenBank/DDBJ whole genome shotgun (WGS) entry which is preliminary data.</text>
</comment>
<proteinExistence type="predicted"/>
<reference evidence="1" key="1">
    <citation type="submission" date="2022-08" db="EMBL/GenBank/DDBJ databases">
        <title>Genome analysis of Corynebacteriales strain.</title>
        <authorList>
            <person name="Lee S.D."/>
        </authorList>
    </citation>
    <scope>NUCLEOTIDE SEQUENCE</scope>
    <source>
        <strain evidence="1">D3-21</strain>
    </source>
</reference>
<organism evidence="1 2">
    <name type="scientific">Speluncibacter jeojiensis</name>
    <dbReference type="NCBI Taxonomy" id="2710754"/>
    <lineage>
        <taxon>Bacteria</taxon>
        <taxon>Bacillati</taxon>
        <taxon>Actinomycetota</taxon>
        <taxon>Actinomycetes</taxon>
        <taxon>Mycobacteriales</taxon>
        <taxon>Speluncibacteraceae</taxon>
        <taxon>Speluncibacter</taxon>
    </lineage>
</organism>
<accession>A0A9X4M113</accession>
<gene>
    <name evidence="1" type="ORF">NVS88_07405</name>
</gene>
<protein>
    <submittedName>
        <fullName evidence="1">Uncharacterized protein</fullName>
    </submittedName>
</protein>
<evidence type="ECO:0000313" key="1">
    <source>
        <dbReference type="EMBL" id="MDG3014382.1"/>
    </source>
</evidence>
<dbReference type="Proteomes" id="UP001152755">
    <property type="component" value="Unassembled WGS sequence"/>
</dbReference>
<name>A0A9X4M113_9ACTN</name>
<keyword evidence="2" id="KW-1185">Reference proteome</keyword>
<dbReference type="RefSeq" id="WP_277830761.1">
    <property type="nucleotide sequence ID" value="NZ_JAAIVF010000001.1"/>
</dbReference>
<dbReference type="AlphaFoldDB" id="A0A9X4M113"/>
<dbReference type="EMBL" id="JANRHA010000004">
    <property type="protein sequence ID" value="MDG3014382.1"/>
    <property type="molecule type" value="Genomic_DNA"/>
</dbReference>
<evidence type="ECO:0000313" key="2">
    <source>
        <dbReference type="Proteomes" id="UP001152755"/>
    </source>
</evidence>
<sequence>MSEGERPGVGSVLLGAAVSAAAGSLRMAEAALGAVPRVPVIGPRLGELVAESAERGRRSLELAAVLSRSVLRVVIREILAAALAEANVTEIVRDHVDLDAIAEQIDVDAVVARVDLPAIVRRLDLDAIVEGVDIERILNRVDVDGVAARIDLERILERLDMIALADEIIQGVDLPQIIRDSTGSLTTEAVRGVRSQGMQADDAVAGFFGRLLGRDAPAEIEPPTEPGR</sequence>